<dbReference type="PANTHER" id="PTHR12449:SF18">
    <property type="entry name" value="DEATH DOMAIN-CONTAINING PROTEIN"/>
    <property type="match status" value="1"/>
</dbReference>
<evidence type="ECO:0000259" key="3">
    <source>
        <dbReference type="Pfam" id="PF16095"/>
    </source>
</evidence>
<sequence>CKSNVITVYKMESLHQQGVPIEILKMDDRSIQLFEEALKDGEETVHSIRVMVVGHMGVGKTTLVKRLLGEEVNISERHCTEGIDVYVNCCDVSLSTHEWTRRTKNSEHDYKLQRLVWVLNENYKIGGREIDSERDASSNQTQTADGIYLRHVADDNKKTELLYRRPQHKDVGQNLPVTSSPQKESSSTVVQKSLTNSKTDIMPGSERGKNVVTENYKMDPLREMIKLLQQNPQKAKQSMSNHAYLTMFDFAGQYAFYTTHQMFLTGRAIYLLVSDASKEIVDLVEDDCYFDSEGVLKCKVHDLVQVWMNSIHSCAPPDKENINSANSNTSSYQVLPPPVILVGTHIDQIPQDYRRERGQKHLKQIRAYLSDKPTVVHLIDEDFAIDNTIIDRNLEELKKKIVQVASQLPYWGERIPTRWFLLEQQLMRLRDAGVKIVSHITVEKLNKEGTVRIEESEELDVFLRYLHETGTVIYFSIEVLRDTILLDPKWMIDVLKSLINAHPNLPGNLADSNTESNSPAAGSDHKITQQCSDFKEKGKLTVGLVDAIWTMENHPQLQEHKEHILMIMEQLNILAKPRSFNEMGETVEDYFLTPCMLRQESPKAVISPEEDPRMVKTSDMQCIFTGKYLPTPIFHRLLAACVARWPVAKKKDTSESLIFCGCGVFDLDLFHRLTVYMKNHVVFARITKMVVDEDKTLDPKLCSRVRRFITLNISKISSYLGHNLQLEVHAAYQTWLADEGHDPDAPITREHMNQARLCVAIVTVCGNAMRKVLSTHVPAPHTDIQQAILANKVKLTSRQGRPLLNSDQIRLVFPDPQGKTTGKVDQFDISLLYTLIRNISTVPAPVTGWGYEPQDQPRDTSLGASVERIRSYRNHIIGHSMDGKISQQDFDHYWNKIDAVLDDIELKLGARGYRAHLGKQKTHVISLYEAC</sequence>
<comment type="caution">
    <text evidence="5">The sequence shown here is derived from an EMBL/GenBank/DDBJ whole genome shotgun (WGS) entry which is preliminary data.</text>
</comment>
<accession>A0ABD3XR47</accession>
<dbReference type="InterPro" id="IPR027417">
    <property type="entry name" value="P-loop_NTPase"/>
</dbReference>
<evidence type="ECO:0000256" key="2">
    <source>
        <dbReference type="SAM" id="MobiDB-lite"/>
    </source>
</evidence>
<evidence type="ECO:0000313" key="6">
    <source>
        <dbReference type="Proteomes" id="UP001634394"/>
    </source>
</evidence>
<dbReference type="CDD" id="cd00882">
    <property type="entry name" value="Ras_like_GTPase"/>
    <property type="match status" value="1"/>
</dbReference>
<dbReference type="InterPro" id="IPR041249">
    <property type="entry name" value="HEPN_DZIP3"/>
</dbReference>
<keyword evidence="1" id="KW-0677">Repeat</keyword>
<evidence type="ECO:0000313" key="5">
    <source>
        <dbReference type="EMBL" id="KAL3888689.1"/>
    </source>
</evidence>
<proteinExistence type="predicted"/>
<keyword evidence="6" id="KW-1185">Reference proteome</keyword>
<dbReference type="InterPro" id="IPR032171">
    <property type="entry name" value="COR-A"/>
</dbReference>
<feature type="compositionally biased region" description="Polar residues" evidence="2">
    <location>
        <begin position="175"/>
        <end position="199"/>
    </location>
</feature>
<feature type="non-terminal residue" evidence="5">
    <location>
        <position position="1"/>
    </location>
</feature>
<dbReference type="PANTHER" id="PTHR12449">
    <property type="entry name" value="DEATH DOMAIN-CONTAINING PROTEIN"/>
    <property type="match status" value="1"/>
</dbReference>
<feature type="region of interest" description="Disordered" evidence="2">
    <location>
        <begin position="165"/>
        <end position="207"/>
    </location>
</feature>
<dbReference type="InterPro" id="IPR039788">
    <property type="entry name" value="NOL4/NOL4L"/>
</dbReference>
<feature type="domain" description="DZIP3-like HEPN" evidence="4">
    <location>
        <begin position="783"/>
        <end position="915"/>
    </location>
</feature>
<feature type="region of interest" description="Disordered" evidence="2">
    <location>
        <begin position="130"/>
        <end position="150"/>
    </location>
</feature>
<organism evidence="5 6">
    <name type="scientific">Sinanodonta woodiana</name>
    <name type="common">Chinese pond mussel</name>
    <name type="synonym">Anodonta woodiana</name>
    <dbReference type="NCBI Taxonomy" id="1069815"/>
    <lineage>
        <taxon>Eukaryota</taxon>
        <taxon>Metazoa</taxon>
        <taxon>Spiralia</taxon>
        <taxon>Lophotrochozoa</taxon>
        <taxon>Mollusca</taxon>
        <taxon>Bivalvia</taxon>
        <taxon>Autobranchia</taxon>
        <taxon>Heteroconchia</taxon>
        <taxon>Palaeoheterodonta</taxon>
        <taxon>Unionida</taxon>
        <taxon>Unionoidea</taxon>
        <taxon>Unionidae</taxon>
        <taxon>Unioninae</taxon>
        <taxon>Sinanodonta</taxon>
    </lineage>
</organism>
<evidence type="ECO:0008006" key="7">
    <source>
        <dbReference type="Google" id="ProtNLM"/>
    </source>
</evidence>
<evidence type="ECO:0000256" key="1">
    <source>
        <dbReference type="ARBA" id="ARBA00022737"/>
    </source>
</evidence>
<dbReference type="EMBL" id="JBJQND010000001">
    <property type="protein sequence ID" value="KAL3888689.1"/>
    <property type="molecule type" value="Genomic_DNA"/>
</dbReference>
<name>A0ABD3XR47_SINWO</name>
<dbReference type="InterPro" id="IPR036388">
    <property type="entry name" value="WH-like_DNA-bd_sf"/>
</dbReference>
<evidence type="ECO:0000259" key="4">
    <source>
        <dbReference type="Pfam" id="PF18738"/>
    </source>
</evidence>
<feature type="domain" description="COR" evidence="3">
    <location>
        <begin position="416"/>
        <end position="503"/>
    </location>
</feature>
<dbReference type="Pfam" id="PF18738">
    <property type="entry name" value="HEPN_DZIP3"/>
    <property type="match status" value="1"/>
</dbReference>
<dbReference type="SUPFAM" id="SSF52540">
    <property type="entry name" value="P-loop containing nucleoside triphosphate hydrolases"/>
    <property type="match status" value="1"/>
</dbReference>
<dbReference type="Gene3D" id="3.30.70.1390">
    <property type="entry name" value="ROC domain from the Parkinson's disease-associated leucine-rich repeat kinase 2"/>
    <property type="match status" value="1"/>
</dbReference>
<protein>
    <recommendedName>
        <fullName evidence="7">Serine/threonine-protein kinase pats1</fullName>
    </recommendedName>
</protein>
<dbReference type="Gene3D" id="1.10.10.10">
    <property type="entry name" value="Winged helix-like DNA-binding domain superfamily/Winged helix DNA-binding domain"/>
    <property type="match status" value="1"/>
</dbReference>
<gene>
    <name evidence="5" type="ORF">ACJMK2_001053</name>
</gene>
<reference evidence="5 6" key="1">
    <citation type="submission" date="2024-11" db="EMBL/GenBank/DDBJ databases">
        <title>Chromosome-level genome assembly of the freshwater bivalve Anodonta woodiana.</title>
        <authorList>
            <person name="Chen X."/>
        </authorList>
    </citation>
    <scope>NUCLEOTIDE SEQUENCE [LARGE SCALE GENOMIC DNA]</scope>
    <source>
        <strain evidence="5">MN2024</strain>
        <tissue evidence="5">Gills</tissue>
    </source>
</reference>
<dbReference type="Pfam" id="PF16095">
    <property type="entry name" value="COR-A"/>
    <property type="match status" value="1"/>
</dbReference>
<dbReference type="Gene3D" id="3.40.50.300">
    <property type="entry name" value="P-loop containing nucleotide triphosphate hydrolases"/>
    <property type="match status" value="2"/>
</dbReference>
<dbReference type="AlphaFoldDB" id="A0ABD3XR47"/>
<dbReference type="Proteomes" id="UP001634394">
    <property type="component" value="Unassembled WGS sequence"/>
</dbReference>